<evidence type="ECO:0000313" key="7">
    <source>
        <dbReference type="EMBL" id="MDA3733112.1"/>
    </source>
</evidence>
<proteinExistence type="predicted"/>
<dbReference type="SUPFAM" id="SSF63999">
    <property type="entry name" value="Thiamin pyrophosphokinase, catalytic domain"/>
    <property type="match status" value="1"/>
</dbReference>
<gene>
    <name evidence="7" type="ORF">PBV87_16670</name>
</gene>
<evidence type="ECO:0000313" key="8">
    <source>
        <dbReference type="Proteomes" id="UP001169242"/>
    </source>
</evidence>
<evidence type="ECO:0000256" key="2">
    <source>
        <dbReference type="ARBA" id="ARBA00022741"/>
    </source>
</evidence>
<keyword evidence="8" id="KW-1185">Reference proteome</keyword>
<evidence type="ECO:0000259" key="6">
    <source>
        <dbReference type="SMART" id="SM00983"/>
    </source>
</evidence>
<organism evidence="7 8">
    <name type="scientific">Holtiella tumoricola</name>
    <dbReference type="NCBI Taxonomy" id="3018743"/>
    <lineage>
        <taxon>Bacteria</taxon>
        <taxon>Bacillati</taxon>
        <taxon>Bacillota</taxon>
        <taxon>Clostridia</taxon>
        <taxon>Lachnospirales</taxon>
        <taxon>Cellulosilyticaceae</taxon>
        <taxon>Holtiella</taxon>
    </lineage>
</organism>
<dbReference type="GO" id="GO:0006772">
    <property type="term" value="P:thiamine metabolic process"/>
    <property type="evidence" value="ECO:0007669"/>
    <property type="project" value="UniProtKB-UniRule"/>
</dbReference>
<dbReference type="PANTHER" id="PTHR41299:SF1">
    <property type="entry name" value="THIAMINE PYROPHOSPHOKINASE"/>
    <property type="match status" value="1"/>
</dbReference>
<dbReference type="RefSeq" id="WP_053983997.1">
    <property type="nucleotide sequence ID" value="NZ_JAQIFT010000059.1"/>
</dbReference>
<dbReference type="EMBL" id="JAQIFT010000059">
    <property type="protein sequence ID" value="MDA3733112.1"/>
    <property type="molecule type" value="Genomic_DNA"/>
</dbReference>
<dbReference type="NCBIfam" id="TIGR01378">
    <property type="entry name" value="thi_PPkinase"/>
    <property type="match status" value="1"/>
</dbReference>
<dbReference type="AlphaFoldDB" id="A0AA42J1Y3"/>
<dbReference type="SMART" id="SM00983">
    <property type="entry name" value="TPK_B1_binding"/>
    <property type="match status" value="1"/>
</dbReference>
<sequence length="210" mass="23431">MNILILTNGEYGDYTFCQKQKHYDYILCADNGMKHAKKLGICPDEILGDFDSCNENDLEFFKRQNVKITKAPCEKDETDTELALDTAISLGAVQIDLWGGIGSRMDHSLANIHLMYKALQKGVEVTLYSDRHIIRLLDKELELVGGKGDLVSLIPFTPVVKGVKTTSLAYGLEDGEFHIGKPYGVSNYMLEETAKVKIEEGVLIVIQARD</sequence>
<accession>A0AA42J1Y3</accession>
<keyword evidence="4" id="KW-0067">ATP-binding</keyword>
<dbReference type="InterPro" id="IPR053149">
    <property type="entry name" value="TPK"/>
</dbReference>
<dbReference type="PANTHER" id="PTHR41299">
    <property type="entry name" value="THIAMINE PYROPHOSPHOKINASE"/>
    <property type="match status" value="1"/>
</dbReference>
<dbReference type="InterPro" id="IPR007373">
    <property type="entry name" value="Thiamin_PyroPKinase_B1-bd"/>
</dbReference>
<dbReference type="SUPFAM" id="SSF63862">
    <property type="entry name" value="Thiamin pyrophosphokinase, substrate-binding domain"/>
    <property type="match status" value="1"/>
</dbReference>
<dbReference type="CDD" id="cd07995">
    <property type="entry name" value="TPK"/>
    <property type="match status" value="1"/>
</dbReference>
<dbReference type="Pfam" id="PF04265">
    <property type="entry name" value="TPK_B1_binding"/>
    <property type="match status" value="1"/>
</dbReference>
<dbReference type="InterPro" id="IPR006282">
    <property type="entry name" value="Thi_PPkinase"/>
</dbReference>
<name>A0AA42J1Y3_9FIRM</name>
<evidence type="ECO:0000256" key="5">
    <source>
        <dbReference type="NCBIfam" id="TIGR01378"/>
    </source>
</evidence>
<evidence type="ECO:0000256" key="4">
    <source>
        <dbReference type="ARBA" id="ARBA00022840"/>
    </source>
</evidence>
<dbReference type="GO" id="GO:0009229">
    <property type="term" value="P:thiamine diphosphate biosynthetic process"/>
    <property type="evidence" value="ECO:0007669"/>
    <property type="project" value="InterPro"/>
</dbReference>
<dbReference type="InterPro" id="IPR036371">
    <property type="entry name" value="TPK_B1-bd_sf"/>
</dbReference>
<dbReference type="Gene3D" id="3.40.50.10240">
    <property type="entry name" value="Thiamin pyrophosphokinase, catalytic domain"/>
    <property type="match status" value="1"/>
</dbReference>
<dbReference type="GO" id="GO:0016301">
    <property type="term" value="F:kinase activity"/>
    <property type="evidence" value="ECO:0007669"/>
    <property type="project" value="UniProtKB-KW"/>
</dbReference>
<reference evidence="7" key="1">
    <citation type="journal article" date="2023" name="Int. J. Syst. Evol. Microbiol.">
        <title>&lt;i&gt;Holtiella tumoricola&lt;/i&gt; gen. nov. sp. nov., isolated from a human clinical sample.</title>
        <authorList>
            <person name="Allen-Vercoe E."/>
            <person name="Daigneault M.C."/>
            <person name="Vancuren S.J."/>
            <person name="Cochrane K."/>
            <person name="O'Neal L.L."/>
            <person name="Sankaranarayanan K."/>
            <person name="Lawson P.A."/>
        </authorList>
    </citation>
    <scope>NUCLEOTIDE SEQUENCE</scope>
    <source>
        <strain evidence="7">CC70A</strain>
    </source>
</reference>
<keyword evidence="3" id="KW-0418">Kinase</keyword>
<dbReference type="GO" id="GO:0005524">
    <property type="term" value="F:ATP binding"/>
    <property type="evidence" value="ECO:0007669"/>
    <property type="project" value="UniProtKB-KW"/>
</dbReference>
<feature type="domain" description="Thiamin pyrophosphokinase thiamin-binding" evidence="6">
    <location>
        <begin position="146"/>
        <end position="204"/>
    </location>
</feature>
<dbReference type="Pfam" id="PF04263">
    <property type="entry name" value="TPK_catalytic"/>
    <property type="match status" value="1"/>
</dbReference>
<dbReference type="EC" id="2.7.6.2" evidence="5"/>
<evidence type="ECO:0000256" key="1">
    <source>
        <dbReference type="ARBA" id="ARBA00022679"/>
    </source>
</evidence>
<dbReference type="InterPro" id="IPR036759">
    <property type="entry name" value="TPK_catalytic_sf"/>
</dbReference>
<dbReference type="Proteomes" id="UP001169242">
    <property type="component" value="Unassembled WGS sequence"/>
</dbReference>
<evidence type="ECO:0000256" key="3">
    <source>
        <dbReference type="ARBA" id="ARBA00022777"/>
    </source>
</evidence>
<keyword evidence="1 7" id="KW-0808">Transferase</keyword>
<dbReference type="InterPro" id="IPR007371">
    <property type="entry name" value="TPK_catalytic"/>
</dbReference>
<dbReference type="GO" id="GO:0030975">
    <property type="term" value="F:thiamine binding"/>
    <property type="evidence" value="ECO:0007669"/>
    <property type="project" value="InterPro"/>
</dbReference>
<keyword evidence="2" id="KW-0547">Nucleotide-binding</keyword>
<dbReference type="GO" id="GO:0004788">
    <property type="term" value="F:thiamine diphosphokinase activity"/>
    <property type="evidence" value="ECO:0007669"/>
    <property type="project" value="UniProtKB-UniRule"/>
</dbReference>
<protein>
    <recommendedName>
        <fullName evidence="5">Thiamine diphosphokinase</fullName>
        <ecNumber evidence="5">2.7.6.2</ecNumber>
    </recommendedName>
</protein>
<comment type="caution">
    <text evidence="7">The sequence shown here is derived from an EMBL/GenBank/DDBJ whole genome shotgun (WGS) entry which is preliminary data.</text>
</comment>